<accession>A0A8T2WQB3</accession>
<reference evidence="2" key="1">
    <citation type="journal article" date="2021" name="J. Hered.">
        <title>Genome Assembly of Salicaceae Populus deltoides (Eastern Cottonwood) I-69 Based on Nanopore Sequencing and Hi-C Technologies.</title>
        <authorList>
            <person name="Bai S."/>
            <person name="Wu H."/>
            <person name="Zhang J."/>
            <person name="Pan Z."/>
            <person name="Zhao W."/>
            <person name="Li Z."/>
            <person name="Tong C."/>
        </authorList>
    </citation>
    <scope>NUCLEOTIDE SEQUENCE</scope>
    <source>
        <tissue evidence="2">Leaf</tissue>
    </source>
</reference>
<evidence type="ECO:0000313" key="2">
    <source>
        <dbReference type="EMBL" id="KAH8482724.1"/>
    </source>
</evidence>
<dbReference type="EMBL" id="JACEGQ020000018">
    <property type="protein sequence ID" value="KAH8482724.1"/>
    <property type="molecule type" value="Genomic_DNA"/>
</dbReference>
<name>A0A8T2WQB3_POPDE</name>
<proteinExistence type="predicted"/>
<evidence type="ECO:0000256" key="1">
    <source>
        <dbReference type="SAM" id="MobiDB-lite"/>
    </source>
</evidence>
<feature type="compositionally biased region" description="Basic residues" evidence="1">
    <location>
        <begin position="104"/>
        <end position="113"/>
    </location>
</feature>
<feature type="compositionally biased region" description="Basic and acidic residues" evidence="1">
    <location>
        <begin position="93"/>
        <end position="103"/>
    </location>
</feature>
<keyword evidence="3" id="KW-1185">Reference proteome</keyword>
<protein>
    <submittedName>
        <fullName evidence="2">Uncharacterized protein</fullName>
    </submittedName>
</protein>
<dbReference type="Proteomes" id="UP000807159">
    <property type="component" value="Chromosome 18"/>
</dbReference>
<comment type="caution">
    <text evidence="2">The sequence shown here is derived from an EMBL/GenBank/DDBJ whole genome shotgun (WGS) entry which is preliminary data.</text>
</comment>
<dbReference type="AlphaFoldDB" id="A0A8T2WQB3"/>
<feature type="region of interest" description="Disordered" evidence="1">
    <location>
        <begin position="93"/>
        <end position="113"/>
    </location>
</feature>
<gene>
    <name evidence="2" type="ORF">H0E87_029979</name>
</gene>
<evidence type="ECO:0000313" key="3">
    <source>
        <dbReference type="Proteomes" id="UP000807159"/>
    </source>
</evidence>
<sequence>MGLQLVSTVGSLDEGIAGHGGCCSCFSMLGWPWWMLQLLQYAWVAMVAFRMRLLINVIGFPNSLGYNLVTGSWNSVEFRDSIQALQGSKDEFSAHEYSKEKNTAKKRSQSVTA</sequence>
<organism evidence="2 3">
    <name type="scientific">Populus deltoides</name>
    <name type="common">Eastern poplar</name>
    <name type="synonym">Eastern cottonwood</name>
    <dbReference type="NCBI Taxonomy" id="3696"/>
    <lineage>
        <taxon>Eukaryota</taxon>
        <taxon>Viridiplantae</taxon>
        <taxon>Streptophyta</taxon>
        <taxon>Embryophyta</taxon>
        <taxon>Tracheophyta</taxon>
        <taxon>Spermatophyta</taxon>
        <taxon>Magnoliopsida</taxon>
        <taxon>eudicotyledons</taxon>
        <taxon>Gunneridae</taxon>
        <taxon>Pentapetalae</taxon>
        <taxon>rosids</taxon>
        <taxon>fabids</taxon>
        <taxon>Malpighiales</taxon>
        <taxon>Salicaceae</taxon>
        <taxon>Saliceae</taxon>
        <taxon>Populus</taxon>
    </lineage>
</organism>